<proteinExistence type="predicted"/>
<feature type="transmembrane region" description="Helical" evidence="2">
    <location>
        <begin position="20"/>
        <end position="39"/>
    </location>
</feature>
<keyword evidence="2" id="KW-0472">Membrane</keyword>
<organism evidence="4 5">
    <name type="scientific">Athelia psychrophila</name>
    <dbReference type="NCBI Taxonomy" id="1759441"/>
    <lineage>
        <taxon>Eukaryota</taxon>
        <taxon>Fungi</taxon>
        <taxon>Dikarya</taxon>
        <taxon>Basidiomycota</taxon>
        <taxon>Agaricomycotina</taxon>
        <taxon>Agaricomycetes</taxon>
        <taxon>Agaricomycetidae</taxon>
        <taxon>Atheliales</taxon>
        <taxon>Atheliaceae</taxon>
        <taxon>Athelia</taxon>
    </lineage>
</organism>
<feature type="transmembrane region" description="Helical" evidence="2">
    <location>
        <begin position="95"/>
        <end position="114"/>
    </location>
</feature>
<evidence type="ECO:0000256" key="1">
    <source>
        <dbReference type="SAM" id="MobiDB-lite"/>
    </source>
</evidence>
<dbReference type="OrthoDB" id="3037019at2759"/>
<feature type="transmembrane region" description="Helical" evidence="2">
    <location>
        <begin position="60"/>
        <end position="83"/>
    </location>
</feature>
<feature type="transmembrane region" description="Helical" evidence="2">
    <location>
        <begin position="121"/>
        <end position="145"/>
    </location>
</feature>
<protein>
    <recommendedName>
        <fullName evidence="3">DUF6533 domain-containing protein</fullName>
    </recommendedName>
</protein>
<sequence>MLHPSEDEYIPLNSNAPNSGSYMSGAAVMLVFYDQLLTLDKEMDLIWTLPWRLPKVLFLINRYLVPPLLPYLIISAFTAHTAYQVCDVQQRLGGWAIICGLAAAQGVLCVRLCAAYSHSRYFRWAMVMLLAAEICATSITFAIWASDHLHAVNEPDGLSVCVSNAVNMRYAFWLPFLIGDAIMVGLMLYKLYCFRNEMNATIALLARDSILYFLFMFIALLLDVIPDVFASALPPQAIACIGVSRMMMNIRGLIADDPAHNMHLKTLPNIAVDVESPHVSLAGPGENRNDDPESLPLVDIAGDQHSR</sequence>
<dbReference type="InterPro" id="IPR045340">
    <property type="entry name" value="DUF6533"/>
</dbReference>
<keyword evidence="5" id="KW-1185">Reference proteome</keyword>
<feature type="region of interest" description="Disordered" evidence="1">
    <location>
        <begin position="281"/>
        <end position="307"/>
    </location>
</feature>
<feature type="transmembrane region" description="Helical" evidence="2">
    <location>
        <begin position="210"/>
        <end position="233"/>
    </location>
</feature>
<evidence type="ECO:0000259" key="3">
    <source>
        <dbReference type="Pfam" id="PF20151"/>
    </source>
</evidence>
<keyword evidence="2" id="KW-1133">Transmembrane helix</keyword>
<evidence type="ECO:0000313" key="4">
    <source>
        <dbReference type="EMBL" id="KZP29100.1"/>
    </source>
</evidence>
<feature type="domain" description="DUF6533" evidence="3">
    <location>
        <begin position="22"/>
        <end position="66"/>
    </location>
</feature>
<dbReference type="AlphaFoldDB" id="A0A166S7D7"/>
<name>A0A166S7D7_9AGAM</name>
<keyword evidence="2" id="KW-0812">Transmembrane</keyword>
<dbReference type="EMBL" id="KV417500">
    <property type="protein sequence ID" value="KZP29100.1"/>
    <property type="molecule type" value="Genomic_DNA"/>
</dbReference>
<reference evidence="4 5" key="1">
    <citation type="journal article" date="2016" name="Mol. Biol. Evol.">
        <title>Comparative Genomics of Early-Diverging Mushroom-Forming Fungi Provides Insights into the Origins of Lignocellulose Decay Capabilities.</title>
        <authorList>
            <person name="Nagy L.G."/>
            <person name="Riley R."/>
            <person name="Tritt A."/>
            <person name="Adam C."/>
            <person name="Daum C."/>
            <person name="Floudas D."/>
            <person name="Sun H."/>
            <person name="Yadav J.S."/>
            <person name="Pangilinan J."/>
            <person name="Larsson K.H."/>
            <person name="Matsuura K."/>
            <person name="Barry K."/>
            <person name="Labutti K."/>
            <person name="Kuo R."/>
            <person name="Ohm R.A."/>
            <person name="Bhattacharya S.S."/>
            <person name="Shirouzu T."/>
            <person name="Yoshinaga Y."/>
            <person name="Martin F.M."/>
            <person name="Grigoriev I.V."/>
            <person name="Hibbett D.S."/>
        </authorList>
    </citation>
    <scope>NUCLEOTIDE SEQUENCE [LARGE SCALE GENOMIC DNA]</scope>
    <source>
        <strain evidence="4 5">CBS 109695</strain>
    </source>
</reference>
<evidence type="ECO:0000256" key="2">
    <source>
        <dbReference type="SAM" id="Phobius"/>
    </source>
</evidence>
<gene>
    <name evidence="4" type="ORF">FIBSPDRAFT_1039101</name>
</gene>
<feature type="transmembrane region" description="Helical" evidence="2">
    <location>
        <begin position="170"/>
        <end position="189"/>
    </location>
</feature>
<accession>A0A166S7D7</accession>
<dbReference type="Proteomes" id="UP000076532">
    <property type="component" value="Unassembled WGS sequence"/>
</dbReference>
<evidence type="ECO:0000313" key="5">
    <source>
        <dbReference type="Proteomes" id="UP000076532"/>
    </source>
</evidence>
<dbReference type="Pfam" id="PF20151">
    <property type="entry name" value="DUF6533"/>
    <property type="match status" value="1"/>
</dbReference>